<reference evidence="4 5" key="1">
    <citation type="submission" date="2024-09" db="EMBL/GenBank/DDBJ databases">
        <authorList>
            <person name="Sun Q."/>
            <person name="Mori K."/>
        </authorList>
    </citation>
    <scope>NUCLEOTIDE SEQUENCE [LARGE SCALE GENOMIC DNA]</scope>
    <source>
        <strain evidence="4 5">JCM 11201</strain>
    </source>
</reference>
<comment type="subcellular location">
    <subcellularLocation>
        <location evidence="3">Cytoplasm</location>
    </subcellularLocation>
</comment>
<comment type="function">
    <text evidence="3">Required for maturation of urease via the functional incorporation of the urease nickel metallocenter.</text>
</comment>
<sequence>MINKLLSLLQLCDSNFPSGAFSHSFGLETYIYEQGIHNTITFQAALHTYMDTQVTYTDGLACRLAYEYVKEGNIEKLWELDAMLSALALARETREGNRRIGERLVKLCSVLYSEFVLLAEYEQRIRRKEAYGHPAIAFALVAYDLEINQRETIAAYIYSVVQSLIQNAVRAVPLGQTDGQKLLLFVQPLIQQAVQKIEKADAEELGMTSPGLEIAQMRHEHLPVRLFMS</sequence>
<evidence type="ECO:0000313" key="4">
    <source>
        <dbReference type="EMBL" id="MFB9758008.1"/>
    </source>
</evidence>
<keyword evidence="5" id="KW-1185">Reference proteome</keyword>
<evidence type="ECO:0000256" key="2">
    <source>
        <dbReference type="ARBA" id="ARBA00023186"/>
    </source>
</evidence>
<dbReference type="InterPro" id="IPR038277">
    <property type="entry name" value="UreF_sf"/>
</dbReference>
<keyword evidence="1 3" id="KW-0996">Nickel insertion</keyword>
<gene>
    <name evidence="3" type="primary">ureF</name>
    <name evidence="4" type="ORF">ACFFMS_05575</name>
</gene>
<organism evidence="4 5">
    <name type="scientific">Ectobacillus funiculus</name>
    <dbReference type="NCBI Taxonomy" id="137993"/>
    <lineage>
        <taxon>Bacteria</taxon>
        <taxon>Bacillati</taxon>
        <taxon>Bacillota</taxon>
        <taxon>Bacilli</taxon>
        <taxon>Bacillales</taxon>
        <taxon>Bacillaceae</taxon>
        <taxon>Ectobacillus</taxon>
    </lineage>
</organism>
<keyword evidence="3" id="KW-0963">Cytoplasm</keyword>
<evidence type="ECO:0000313" key="5">
    <source>
        <dbReference type="Proteomes" id="UP001589609"/>
    </source>
</evidence>
<keyword evidence="2 3" id="KW-0143">Chaperone</keyword>
<comment type="subunit">
    <text evidence="3">UreD, UreF and UreG form a complex that acts as a GTP-hydrolysis-dependent molecular chaperone, activating the urease apoprotein by helping to assemble the nickel containing metallocenter of UreC. The UreE protein probably delivers the nickel.</text>
</comment>
<comment type="similarity">
    <text evidence="3">Belongs to the UreF family.</text>
</comment>
<dbReference type="EMBL" id="JBHMAF010000020">
    <property type="protein sequence ID" value="MFB9758008.1"/>
    <property type="molecule type" value="Genomic_DNA"/>
</dbReference>
<dbReference type="HAMAP" id="MF_01385">
    <property type="entry name" value="UreF"/>
    <property type="match status" value="1"/>
</dbReference>
<dbReference type="PANTHER" id="PTHR33620">
    <property type="entry name" value="UREASE ACCESSORY PROTEIN F"/>
    <property type="match status" value="1"/>
</dbReference>
<name>A0ABV5WC20_9BACI</name>
<protein>
    <recommendedName>
        <fullName evidence="3">Urease accessory protein UreF</fullName>
    </recommendedName>
</protein>
<dbReference type="Gene3D" id="1.10.4190.10">
    <property type="entry name" value="Urease accessory protein UreF"/>
    <property type="match status" value="1"/>
</dbReference>
<dbReference type="InterPro" id="IPR002639">
    <property type="entry name" value="UreF"/>
</dbReference>
<dbReference type="PANTHER" id="PTHR33620:SF1">
    <property type="entry name" value="UREASE ACCESSORY PROTEIN F"/>
    <property type="match status" value="1"/>
</dbReference>
<dbReference type="RefSeq" id="WP_379948253.1">
    <property type="nucleotide sequence ID" value="NZ_JBHMAF010000020.1"/>
</dbReference>
<dbReference type="Pfam" id="PF01730">
    <property type="entry name" value="UreF"/>
    <property type="match status" value="1"/>
</dbReference>
<comment type="caution">
    <text evidence="4">The sequence shown here is derived from an EMBL/GenBank/DDBJ whole genome shotgun (WGS) entry which is preliminary data.</text>
</comment>
<dbReference type="Proteomes" id="UP001589609">
    <property type="component" value="Unassembled WGS sequence"/>
</dbReference>
<accession>A0ABV5WC20</accession>
<evidence type="ECO:0000256" key="3">
    <source>
        <dbReference type="HAMAP-Rule" id="MF_01385"/>
    </source>
</evidence>
<proteinExistence type="inferred from homology"/>
<evidence type="ECO:0000256" key="1">
    <source>
        <dbReference type="ARBA" id="ARBA00022988"/>
    </source>
</evidence>
<dbReference type="PIRSF" id="PIRSF009467">
    <property type="entry name" value="Ureas_acces_UreF"/>
    <property type="match status" value="1"/>
</dbReference>